<protein>
    <submittedName>
        <fullName evidence="1">Uncharacterized protein</fullName>
    </submittedName>
</protein>
<dbReference type="AlphaFoldDB" id="M7BT86"/>
<evidence type="ECO:0000313" key="1">
    <source>
        <dbReference type="EMBL" id="EMP38980.1"/>
    </source>
</evidence>
<accession>M7BT86</accession>
<dbReference type="Proteomes" id="UP000031443">
    <property type="component" value="Unassembled WGS sequence"/>
</dbReference>
<proteinExistence type="predicted"/>
<reference evidence="2" key="1">
    <citation type="journal article" date="2013" name="Nat. Genet.">
        <title>The draft genomes of soft-shell turtle and green sea turtle yield insights into the development and evolution of the turtle-specific body plan.</title>
        <authorList>
            <person name="Wang Z."/>
            <person name="Pascual-Anaya J."/>
            <person name="Zadissa A."/>
            <person name="Li W."/>
            <person name="Niimura Y."/>
            <person name="Huang Z."/>
            <person name="Li C."/>
            <person name="White S."/>
            <person name="Xiong Z."/>
            <person name="Fang D."/>
            <person name="Wang B."/>
            <person name="Ming Y."/>
            <person name="Chen Y."/>
            <person name="Zheng Y."/>
            <person name="Kuraku S."/>
            <person name="Pignatelli M."/>
            <person name="Herrero J."/>
            <person name="Beal K."/>
            <person name="Nozawa M."/>
            <person name="Li Q."/>
            <person name="Wang J."/>
            <person name="Zhang H."/>
            <person name="Yu L."/>
            <person name="Shigenobu S."/>
            <person name="Wang J."/>
            <person name="Liu J."/>
            <person name="Flicek P."/>
            <person name="Searle S."/>
            <person name="Wang J."/>
            <person name="Kuratani S."/>
            <person name="Yin Y."/>
            <person name="Aken B."/>
            <person name="Zhang G."/>
            <person name="Irie N."/>
        </authorList>
    </citation>
    <scope>NUCLEOTIDE SEQUENCE [LARGE SCALE GENOMIC DNA]</scope>
</reference>
<gene>
    <name evidence="1" type="ORF">UY3_03813</name>
</gene>
<sequence length="78" mass="8488">MVALRDAPSMRIESLTLMRANKRTGDNMFCDIWLLVVVAALPSKLGSQPVAAELLTARGGSRRWVSPGPQELPVQGKK</sequence>
<organism evidence="1 2">
    <name type="scientific">Chelonia mydas</name>
    <name type="common">Green sea-turtle</name>
    <name type="synonym">Chelonia agassizi</name>
    <dbReference type="NCBI Taxonomy" id="8469"/>
    <lineage>
        <taxon>Eukaryota</taxon>
        <taxon>Metazoa</taxon>
        <taxon>Chordata</taxon>
        <taxon>Craniata</taxon>
        <taxon>Vertebrata</taxon>
        <taxon>Euteleostomi</taxon>
        <taxon>Archelosauria</taxon>
        <taxon>Testudinata</taxon>
        <taxon>Testudines</taxon>
        <taxon>Cryptodira</taxon>
        <taxon>Durocryptodira</taxon>
        <taxon>Americhelydia</taxon>
        <taxon>Chelonioidea</taxon>
        <taxon>Cheloniidae</taxon>
        <taxon>Chelonia</taxon>
    </lineage>
</organism>
<dbReference type="EMBL" id="KB518028">
    <property type="protein sequence ID" value="EMP38980.1"/>
    <property type="molecule type" value="Genomic_DNA"/>
</dbReference>
<evidence type="ECO:0000313" key="2">
    <source>
        <dbReference type="Proteomes" id="UP000031443"/>
    </source>
</evidence>
<name>M7BT86_CHEMY</name>
<keyword evidence="2" id="KW-1185">Reference proteome</keyword>